<keyword evidence="3 5" id="KW-1133">Transmembrane helix</keyword>
<protein>
    <recommendedName>
        <fullName evidence="8">RTA1-like protein</fullName>
    </recommendedName>
</protein>
<feature type="transmembrane region" description="Helical" evidence="5">
    <location>
        <begin position="218"/>
        <end position="235"/>
    </location>
</feature>
<feature type="transmembrane region" description="Helical" evidence="5">
    <location>
        <begin position="87"/>
        <end position="111"/>
    </location>
</feature>
<feature type="transmembrane region" description="Helical" evidence="5">
    <location>
        <begin position="28"/>
        <end position="48"/>
    </location>
</feature>
<feature type="transmembrane region" description="Helical" evidence="5">
    <location>
        <begin position="131"/>
        <end position="155"/>
    </location>
</feature>
<reference evidence="6" key="1">
    <citation type="submission" date="2021-03" db="EMBL/GenBank/DDBJ databases">
        <authorList>
            <person name="Tagirdzhanova G."/>
        </authorList>
    </citation>
    <scope>NUCLEOTIDE SEQUENCE</scope>
</reference>
<dbReference type="OrthoDB" id="3358017at2759"/>
<organism evidence="6 7">
    <name type="scientific">Gomphillus americanus</name>
    <dbReference type="NCBI Taxonomy" id="1940652"/>
    <lineage>
        <taxon>Eukaryota</taxon>
        <taxon>Fungi</taxon>
        <taxon>Dikarya</taxon>
        <taxon>Ascomycota</taxon>
        <taxon>Pezizomycotina</taxon>
        <taxon>Lecanoromycetes</taxon>
        <taxon>OSLEUM clade</taxon>
        <taxon>Ostropomycetidae</taxon>
        <taxon>Ostropales</taxon>
        <taxon>Graphidaceae</taxon>
        <taxon>Gomphilloideae</taxon>
        <taxon>Gomphillus</taxon>
    </lineage>
</organism>
<dbReference type="Proteomes" id="UP000664169">
    <property type="component" value="Unassembled WGS sequence"/>
</dbReference>
<evidence type="ECO:0000256" key="5">
    <source>
        <dbReference type="SAM" id="Phobius"/>
    </source>
</evidence>
<keyword evidence="2 5" id="KW-0812">Transmembrane</keyword>
<evidence type="ECO:0000256" key="2">
    <source>
        <dbReference type="ARBA" id="ARBA00022692"/>
    </source>
</evidence>
<dbReference type="PANTHER" id="PTHR31465">
    <property type="entry name" value="PROTEIN RTA1-RELATED"/>
    <property type="match status" value="1"/>
</dbReference>
<name>A0A8H3FV55_9LECA</name>
<dbReference type="PANTHER" id="PTHR31465:SF28">
    <property type="entry name" value="DOMAIN PROTEIN, PUTATIVE-RELATED"/>
    <property type="match status" value="1"/>
</dbReference>
<evidence type="ECO:0008006" key="8">
    <source>
        <dbReference type="Google" id="ProtNLM"/>
    </source>
</evidence>
<dbReference type="GO" id="GO:0016020">
    <property type="term" value="C:membrane"/>
    <property type="evidence" value="ECO:0007669"/>
    <property type="project" value="UniProtKB-SubCell"/>
</dbReference>
<evidence type="ECO:0000313" key="6">
    <source>
        <dbReference type="EMBL" id="CAF9931291.1"/>
    </source>
</evidence>
<evidence type="ECO:0000256" key="1">
    <source>
        <dbReference type="ARBA" id="ARBA00004141"/>
    </source>
</evidence>
<evidence type="ECO:0000256" key="3">
    <source>
        <dbReference type="ARBA" id="ARBA00022989"/>
    </source>
</evidence>
<evidence type="ECO:0000256" key="4">
    <source>
        <dbReference type="ARBA" id="ARBA00023136"/>
    </source>
</evidence>
<keyword evidence="7" id="KW-1185">Reference proteome</keyword>
<dbReference type="AlphaFoldDB" id="A0A8H3FV55"/>
<dbReference type="Pfam" id="PF04479">
    <property type="entry name" value="RTA1"/>
    <property type="match status" value="1"/>
</dbReference>
<proteinExistence type="predicted"/>
<evidence type="ECO:0000313" key="7">
    <source>
        <dbReference type="Proteomes" id="UP000664169"/>
    </source>
</evidence>
<keyword evidence="4 5" id="KW-0472">Membrane</keyword>
<comment type="caution">
    <text evidence="6">The sequence shown here is derived from an EMBL/GenBank/DDBJ whole genome shotgun (WGS) entry which is preliminary data.</text>
</comment>
<gene>
    <name evidence="6" type="ORF">GOMPHAMPRED_005870</name>
</gene>
<sequence>MSNSTSNSTIPISDVQTVFFGAGSSMPMAWIAGITISIMFIIHVLQYFRHKGYYLYLLMLGITLETIGLWMRVLAIRLSDNPAVGGFTYLLLTVGPSFFAATCYMTFGRIVYWVSPEEKRGFRYTWVPARWITTTFISLDILGFIISCAGIFAFISNMSKPDLTADQKAFLPYQVLKVGFVWQIVVFFLFTIIALHFMFSSKSYEYNWPEETGEWRKIAWTVFIAMAILTGRSLYRSLCFALNDGDNYLRSNEWTFYLFDFVPILALLTLWALVNPGKHIPHEYTTIGHAYKQSGFRLPSTKEIIDEAEADEDAHSGYINATLAAPGINVYGRQTPQFTDPWARKDSTSIERI</sequence>
<feature type="transmembrane region" description="Helical" evidence="5">
    <location>
        <begin position="55"/>
        <end position="75"/>
    </location>
</feature>
<comment type="subcellular location">
    <subcellularLocation>
        <location evidence="1">Membrane</location>
        <topology evidence="1">Multi-pass membrane protein</topology>
    </subcellularLocation>
</comment>
<dbReference type="EMBL" id="CAJPDQ010000038">
    <property type="protein sequence ID" value="CAF9931291.1"/>
    <property type="molecule type" value="Genomic_DNA"/>
</dbReference>
<feature type="transmembrane region" description="Helical" evidence="5">
    <location>
        <begin position="175"/>
        <end position="197"/>
    </location>
</feature>
<feature type="transmembrane region" description="Helical" evidence="5">
    <location>
        <begin position="255"/>
        <end position="274"/>
    </location>
</feature>
<accession>A0A8H3FV55</accession>
<dbReference type="InterPro" id="IPR007568">
    <property type="entry name" value="RTA1"/>
</dbReference>